<dbReference type="SUPFAM" id="SSF55729">
    <property type="entry name" value="Acyl-CoA N-acyltransferases (Nat)"/>
    <property type="match status" value="1"/>
</dbReference>
<dbReference type="GO" id="GO:0016747">
    <property type="term" value="F:acyltransferase activity, transferring groups other than amino-acyl groups"/>
    <property type="evidence" value="ECO:0007669"/>
    <property type="project" value="InterPro"/>
</dbReference>
<reference evidence="4 5" key="1">
    <citation type="submission" date="2018-06" db="EMBL/GenBank/DDBJ databases">
        <authorList>
            <consortium name="Pathogen Informatics"/>
            <person name="Doyle S."/>
        </authorList>
    </citation>
    <scope>NUCLEOTIDE SEQUENCE [LARGE SCALE GENOMIC DNA]</scope>
    <source>
        <strain evidence="4 5">NCTC10738</strain>
    </source>
</reference>
<dbReference type="RefSeq" id="WP_115389141.1">
    <property type="nucleotide sequence ID" value="NZ_JADZHC010000032.1"/>
</dbReference>
<keyword evidence="5" id="KW-1185">Reference proteome</keyword>
<dbReference type="PANTHER" id="PTHR43877">
    <property type="entry name" value="AMINOALKYLPHOSPHONATE N-ACETYLTRANSFERASE-RELATED-RELATED"/>
    <property type="match status" value="1"/>
</dbReference>
<evidence type="ECO:0000256" key="1">
    <source>
        <dbReference type="ARBA" id="ARBA00022679"/>
    </source>
</evidence>
<accession>A0A379YWG3</accession>
<protein>
    <submittedName>
        <fullName evidence="4">Putative acetyltransferase</fullName>
    </submittedName>
</protein>
<evidence type="ECO:0000313" key="5">
    <source>
        <dbReference type="Proteomes" id="UP000254069"/>
    </source>
</evidence>
<evidence type="ECO:0000259" key="3">
    <source>
        <dbReference type="PROSITE" id="PS51186"/>
    </source>
</evidence>
<organism evidence="4 5">
    <name type="scientific">Shewanella algae</name>
    <dbReference type="NCBI Taxonomy" id="38313"/>
    <lineage>
        <taxon>Bacteria</taxon>
        <taxon>Pseudomonadati</taxon>
        <taxon>Pseudomonadota</taxon>
        <taxon>Gammaproteobacteria</taxon>
        <taxon>Alteromonadales</taxon>
        <taxon>Shewanellaceae</taxon>
        <taxon>Shewanella</taxon>
    </lineage>
</organism>
<evidence type="ECO:0000256" key="2">
    <source>
        <dbReference type="ARBA" id="ARBA00023315"/>
    </source>
</evidence>
<dbReference type="CDD" id="cd04301">
    <property type="entry name" value="NAT_SF"/>
    <property type="match status" value="1"/>
</dbReference>
<dbReference type="Proteomes" id="UP000254069">
    <property type="component" value="Unassembled WGS sequence"/>
</dbReference>
<evidence type="ECO:0000313" key="4">
    <source>
        <dbReference type="EMBL" id="SUI51264.1"/>
    </source>
</evidence>
<proteinExistence type="predicted"/>
<dbReference type="Pfam" id="PF13508">
    <property type="entry name" value="Acetyltransf_7"/>
    <property type="match status" value="1"/>
</dbReference>
<dbReference type="AlphaFoldDB" id="A0A379YWG3"/>
<dbReference type="Gene3D" id="3.40.630.30">
    <property type="match status" value="1"/>
</dbReference>
<dbReference type="InterPro" id="IPR000182">
    <property type="entry name" value="GNAT_dom"/>
</dbReference>
<keyword evidence="2" id="KW-0012">Acyltransferase</keyword>
<keyword evidence="1 4" id="KW-0808">Transferase</keyword>
<feature type="domain" description="N-acetyltransferase" evidence="3">
    <location>
        <begin position="1"/>
        <end position="152"/>
    </location>
</feature>
<name>A0A379YWG3_9GAMM</name>
<dbReference type="PROSITE" id="PS51186">
    <property type="entry name" value="GNAT"/>
    <property type="match status" value="1"/>
</dbReference>
<dbReference type="EMBL" id="UGYO01000001">
    <property type="protein sequence ID" value="SUI51264.1"/>
    <property type="molecule type" value="Genomic_DNA"/>
</dbReference>
<dbReference type="PANTHER" id="PTHR43877:SF2">
    <property type="entry name" value="AMINOALKYLPHOSPHONATE N-ACETYLTRANSFERASE-RELATED"/>
    <property type="match status" value="1"/>
</dbReference>
<dbReference type="InterPro" id="IPR050832">
    <property type="entry name" value="Bact_Acetyltransf"/>
</dbReference>
<sequence length="152" mass="17117">MKLRKARKEDAQTAWDIRNLAIQSGCQGFYTKAELRIWTQGEMPSVFITMVERDFYLIEHQGKILATGMLDNDRIEALFVHPQAMGQGLGRDLLAHLESLARERGVTVLTLESTLNAADFYRSCGFCGEGISQYHSPRGIVLDCVVMHKALK</sequence>
<dbReference type="InterPro" id="IPR016181">
    <property type="entry name" value="Acyl_CoA_acyltransferase"/>
</dbReference>
<gene>
    <name evidence="4" type="ORF">NCTC10738_00616</name>
</gene>